<evidence type="ECO:0000313" key="2">
    <source>
        <dbReference type="EMBL" id="XCD18536.1"/>
    </source>
</evidence>
<dbReference type="EMBL" id="CP115921">
    <property type="protein sequence ID" value="XCD18536.1"/>
    <property type="molecule type" value="Genomic_DNA"/>
</dbReference>
<dbReference type="SUPFAM" id="SSF52980">
    <property type="entry name" value="Restriction endonuclease-like"/>
    <property type="match status" value="1"/>
</dbReference>
<dbReference type="KEGG" id="vck:PG915_17350"/>
<dbReference type="RefSeq" id="WP_353499680.1">
    <property type="nucleotide sequence ID" value="NZ_CP115921.1"/>
</dbReference>
<dbReference type="PANTHER" id="PTHR38590:SF1">
    <property type="entry name" value="BLL0828 PROTEIN"/>
    <property type="match status" value="1"/>
</dbReference>
<feature type="domain" description="DUF559" evidence="1">
    <location>
        <begin position="11"/>
        <end position="117"/>
    </location>
</feature>
<dbReference type="Pfam" id="PF04480">
    <property type="entry name" value="DUF559"/>
    <property type="match status" value="1"/>
</dbReference>
<dbReference type="AlphaFoldDB" id="A0AAU8BRE0"/>
<gene>
    <name evidence="2" type="ORF">PG915_17350</name>
</gene>
<dbReference type="CDD" id="cd01038">
    <property type="entry name" value="Endonuclease_DUF559"/>
    <property type="match status" value="1"/>
</dbReference>
<proteinExistence type="predicted"/>
<keyword evidence="2" id="KW-0255">Endonuclease</keyword>
<dbReference type="InterPro" id="IPR011335">
    <property type="entry name" value="Restrct_endonuc-II-like"/>
</dbReference>
<name>A0AAU8BRE0_9VIBR</name>
<protein>
    <submittedName>
        <fullName evidence="2">Endonuclease domain-containing protein</fullName>
    </submittedName>
</protein>
<accession>A0AAU8BRE0</accession>
<evidence type="ECO:0000259" key="1">
    <source>
        <dbReference type="Pfam" id="PF04480"/>
    </source>
</evidence>
<sequence>MKTRLYNTVHQTSFRKQLRNNPTLAEARLWYFLRGGKVGAKFRRQYGVGDYVLDFYSPELRLAIEVDGDSHFSVEGQEHDSVRAEFLETRGIQVIRFTNREVLEVCDEVVEVIREMVRELKR</sequence>
<organism evidence="2">
    <name type="scientific">Vibrio chaetopteri</name>
    <dbReference type="NCBI Taxonomy" id="3016528"/>
    <lineage>
        <taxon>Bacteria</taxon>
        <taxon>Pseudomonadati</taxon>
        <taxon>Pseudomonadota</taxon>
        <taxon>Gammaproteobacteria</taxon>
        <taxon>Vibrionales</taxon>
        <taxon>Vibrionaceae</taxon>
        <taxon>Vibrio</taxon>
    </lineage>
</organism>
<dbReference type="InterPro" id="IPR007569">
    <property type="entry name" value="DUF559"/>
</dbReference>
<dbReference type="Gene3D" id="3.40.960.10">
    <property type="entry name" value="VSR Endonuclease"/>
    <property type="match status" value="1"/>
</dbReference>
<keyword evidence="2" id="KW-0540">Nuclease</keyword>
<dbReference type="GO" id="GO:0004519">
    <property type="term" value="F:endonuclease activity"/>
    <property type="evidence" value="ECO:0007669"/>
    <property type="project" value="UniProtKB-KW"/>
</dbReference>
<reference evidence="2" key="1">
    <citation type="submission" date="2023-01" db="EMBL/GenBank/DDBJ databases">
        <title>Vibrio sp. CB1-14 genome sequencing.</title>
        <authorList>
            <person name="Otstavnykh N."/>
            <person name="Isaeva M."/>
            <person name="Meleshko D."/>
        </authorList>
    </citation>
    <scope>NUCLEOTIDE SEQUENCE</scope>
    <source>
        <strain evidence="2">CB1-14</strain>
    </source>
</reference>
<dbReference type="PANTHER" id="PTHR38590">
    <property type="entry name" value="BLL0828 PROTEIN"/>
    <property type="match status" value="1"/>
</dbReference>
<dbReference type="InterPro" id="IPR047216">
    <property type="entry name" value="Endonuclease_DUF559_bact"/>
</dbReference>
<keyword evidence="2" id="KW-0378">Hydrolase</keyword>